<gene>
    <name evidence="3" type="ORF">POM88_035376</name>
</gene>
<dbReference type="InterPro" id="IPR044730">
    <property type="entry name" value="RNase_H-like_dom_plant"/>
</dbReference>
<dbReference type="CDD" id="cd06222">
    <property type="entry name" value="RNase_H_like"/>
    <property type="match status" value="1"/>
</dbReference>
<organism evidence="3 4">
    <name type="scientific">Heracleum sosnowskyi</name>
    <dbReference type="NCBI Taxonomy" id="360622"/>
    <lineage>
        <taxon>Eukaryota</taxon>
        <taxon>Viridiplantae</taxon>
        <taxon>Streptophyta</taxon>
        <taxon>Embryophyta</taxon>
        <taxon>Tracheophyta</taxon>
        <taxon>Spermatophyta</taxon>
        <taxon>Magnoliopsida</taxon>
        <taxon>eudicotyledons</taxon>
        <taxon>Gunneridae</taxon>
        <taxon>Pentapetalae</taxon>
        <taxon>asterids</taxon>
        <taxon>campanulids</taxon>
        <taxon>Apiales</taxon>
        <taxon>Apiaceae</taxon>
        <taxon>Apioideae</taxon>
        <taxon>apioid superclade</taxon>
        <taxon>Tordylieae</taxon>
        <taxon>Tordyliinae</taxon>
        <taxon>Heracleum</taxon>
    </lineage>
</organism>
<dbReference type="Pfam" id="PF13966">
    <property type="entry name" value="zf-RVT"/>
    <property type="match status" value="1"/>
</dbReference>
<proteinExistence type="predicted"/>
<keyword evidence="4" id="KW-1185">Reference proteome</keyword>
<name>A0AAD8HMZ4_9APIA</name>
<dbReference type="PANTHER" id="PTHR36617">
    <property type="entry name" value="PROTEIN, PUTATIVE-RELATED"/>
    <property type="match status" value="1"/>
</dbReference>
<evidence type="ECO:0000313" key="4">
    <source>
        <dbReference type="Proteomes" id="UP001237642"/>
    </source>
</evidence>
<feature type="domain" description="Reverse transcriptase zinc-binding" evidence="2">
    <location>
        <begin position="110"/>
        <end position="198"/>
    </location>
</feature>
<sequence>MMKGSLDIFNFKWQIGNGEQVLFWEDYWFSQGTLKSLFPRLYKISNFQCTNIRAFKDLLDCYEAYGEVFWKRKLRSWEQEQVDSILGICSNICLKRCIDKLIWLPVDGSYTAANSYEFLAKGSDDTKVEWNFIWKYRIPPKVQIFLWKFFKKILPTSSFLADRIGPRFAGSRVCKWCNRDEETQMHLFWKCEVAQWAWNFVSTWWKIKIKSGDAGKSSLNFKGPSTRMAWEITWSATLWTIWLCRNQMLFQQVRIKQNELQFLITQRSQLWCQAAKLIDDGILWKSNPIGMVLSSSKSKLNLLSNVNAGLIGFIDGSWKILNENKTQGGIGGYLKDSKGNLIFVFSGPVDASSAFDCEYQAMCFLLSKIVVSHWRGKPCVIYSDSVELVQEVQKWKFSFEKNEDERFKEFIIHSKLEFKKVDRVLNWEADNLARKGAARRKMHCSWC</sequence>
<comment type="caution">
    <text evidence="3">The sequence shown here is derived from an EMBL/GenBank/DDBJ whole genome shotgun (WGS) entry which is preliminary data.</text>
</comment>
<dbReference type="InterPro" id="IPR002156">
    <property type="entry name" value="RNaseH_domain"/>
</dbReference>
<evidence type="ECO:0000259" key="2">
    <source>
        <dbReference type="Pfam" id="PF13966"/>
    </source>
</evidence>
<dbReference type="Proteomes" id="UP001237642">
    <property type="component" value="Unassembled WGS sequence"/>
</dbReference>
<protein>
    <recommendedName>
        <fullName evidence="5">Reverse transcriptase zinc-binding domain-containing protein</fullName>
    </recommendedName>
</protein>
<dbReference type="EMBL" id="JAUIZM010000008">
    <property type="protein sequence ID" value="KAK1369284.1"/>
    <property type="molecule type" value="Genomic_DNA"/>
</dbReference>
<dbReference type="Gene3D" id="3.30.420.10">
    <property type="entry name" value="Ribonuclease H-like superfamily/Ribonuclease H"/>
    <property type="match status" value="1"/>
</dbReference>
<dbReference type="PANTHER" id="PTHR36617:SF16">
    <property type="entry name" value="OS04G0516500 PROTEIN"/>
    <property type="match status" value="1"/>
</dbReference>
<feature type="domain" description="RNase H type-1" evidence="1">
    <location>
        <begin position="315"/>
        <end position="397"/>
    </location>
</feature>
<evidence type="ECO:0000259" key="1">
    <source>
        <dbReference type="Pfam" id="PF13456"/>
    </source>
</evidence>
<evidence type="ECO:0008006" key="5">
    <source>
        <dbReference type="Google" id="ProtNLM"/>
    </source>
</evidence>
<dbReference type="Pfam" id="PF13456">
    <property type="entry name" value="RVT_3"/>
    <property type="match status" value="1"/>
</dbReference>
<evidence type="ECO:0000313" key="3">
    <source>
        <dbReference type="EMBL" id="KAK1369284.1"/>
    </source>
</evidence>
<dbReference type="GO" id="GO:0004523">
    <property type="term" value="F:RNA-DNA hybrid ribonuclease activity"/>
    <property type="evidence" value="ECO:0007669"/>
    <property type="project" value="InterPro"/>
</dbReference>
<dbReference type="InterPro" id="IPR026960">
    <property type="entry name" value="RVT-Znf"/>
</dbReference>
<dbReference type="GO" id="GO:0003676">
    <property type="term" value="F:nucleic acid binding"/>
    <property type="evidence" value="ECO:0007669"/>
    <property type="project" value="InterPro"/>
</dbReference>
<reference evidence="3" key="1">
    <citation type="submission" date="2023-02" db="EMBL/GenBank/DDBJ databases">
        <title>Genome of toxic invasive species Heracleum sosnowskyi carries increased number of genes despite the absence of recent whole-genome duplications.</title>
        <authorList>
            <person name="Schelkunov M."/>
            <person name="Shtratnikova V."/>
            <person name="Makarenko M."/>
            <person name="Klepikova A."/>
            <person name="Omelchenko D."/>
            <person name="Novikova G."/>
            <person name="Obukhova E."/>
            <person name="Bogdanov V."/>
            <person name="Penin A."/>
            <person name="Logacheva M."/>
        </authorList>
    </citation>
    <scope>NUCLEOTIDE SEQUENCE</scope>
    <source>
        <strain evidence="3">Hsosn_3</strain>
        <tissue evidence="3">Leaf</tissue>
    </source>
</reference>
<dbReference type="InterPro" id="IPR036397">
    <property type="entry name" value="RNaseH_sf"/>
</dbReference>
<dbReference type="InterPro" id="IPR012337">
    <property type="entry name" value="RNaseH-like_sf"/>
</dbReference>
<reference evidence="3" key="2">
    <citation type="submission" date="2023-05" db="EMBL/GenBank/DDBJ databases">
        <authorList>
            <person name="Schelkunov M.I."/>
        </authorList>
    </citation>
    <scope>NUCLEOTIDE SEQUENCE</scope>
    <source>
        <strain evidence="3">Hsosn_3</strain>
        <tissue evidence="3">Leaf</tissue>
    </source>
</reference>
<dbReference type="AlphaFoldDB" id="A0AAD8HMZ4"/>
<accession>A0AAD8HMZ4</accession>
<dbReference type="SUPFAM" id="SSF53098">
    <property type="entry name" value="Ribonuclease H-like"/>
    <property type="match status" value="1"/>
</dbReference>